<evidence type="ECO:0000256" key="1">
    <source>
        <dbReference type="SAM" id="MobiDB-lite"/>
    </source>
</evidence>
<reference evidence="2 3" key="1">
    <citation type="submission" date="2023-10" db="EMBL/GenBank/DDBJ databases">
        <authorList>
            <person name="Maclean D."/>
            <person name="Macfadyen A."/>
        </authorList>
    </citation>
    <scope>NUCLEOTIDE SEQUENCE [LARGE SCALE GENOMIC DNA]</scope>
</reference>
<organism evidence="2 3">
    <name type="scientific">Coccomyxa viridis</name>
    <dbReference type="NCBI Taxonomy" id="1274662"/>
    <lineage>
        <taxon>Eukaryota</taxon>
        <taxon>Viridiplantae</taxon>
        <taxon>Chlorophyta</taxon>
        <taxon>core chlorophytes</taxon>
        <taxon>Trebouxiophyceae</taxon>
        <taxon>Trebouxiophyceae incertae sedis</taxon>
        <taxon>Coccomyxaceae</taxon>
        <taxon>Coccomyxa</taxon>
    </lineage>
</organism>
<comment type="caution">
    <text evidence="2">The sequence shown here is derived from an EMBL/GenBank/DDBJ whole genome shotgun (WGS) entry which is preliminary data.</text>
</comment>
<gene>
    <name evidence="2" type="ORF">CVIRNUC_010262</name>
</gene>
<name>A0AAV1IJP4_9CHLO</name>
<feature type="compositionally biased region" description="Polar residues" evidence="1">
    <location>
        <begin position="77"/>
        <end position="87"/>
    </location>
</feature>
<proteinExistence type="predicted"/>
<dbReference type="AlphaFoldDB" id="A0AAV1IJP4"/>
<feature type="compositionally biased region" description="Polar residues" evidence="1">
    <location>
        <begin position="206"/>
        <end position="219"/>
    </location>
</feature>
<feature type="compositionally biased region" description="Polar residues" evidence="1">
    <location>
        <begin position="112"/>
        <end position="125"/>
    </location>
</feature>
<evidence type="ECO:0000313" key="2">
    <source>
        <dbReference type="EMBL" id="CAK0787046.1"/>
    </source>
</evidence>
<feature type="region of interest" description="Disordered" evidence="1">
    <location>
        <begin position="1"/>
        <end position="175"/>
    </location>
</feature>
<accession>A0AAV1IJP4</accession>
<feature type="compositionally biased region" description="Gly residues" evidence="1">
    <location>
        <begin position="259"/>
        <end position="277"/>
    </location>
</feature>
<keyword evidence="3" id="KW-1185">Reference proteome</keyword>
<sequence length="284" mass="26993">MSGDQPVAGTAGVTGGGAAASDVHGLKTGAQYPSDGSAGAHAGGTASSTTVPATAGYSGGGATVSDEHGVATGKQYPGNTPQSTTVPATAGYSGGGATVSDEHGVATGKQYPGNTPQSQTPQGSATGAAAGRQSVQGSIIGAGKHAPLNAVPVSGATPGNNEKPSAQDKARSKTAVLAAGMQEDLASLREKLTVKDGVQAPPPGSAGTQGQTYQPSTQEGGKASFTDKAKAYAVKAIDHTNAALEGAKQKVTQQTTVPAGGGGAAGSGAQGSAGTGTTGVAPSK</sequence>
<feature type="compositionally biased region" description="Low complexity" evidence="1">
    <location>
        <begin position="34"/>
        <end position="50"/>
    </location>
</feature>
<evidence type="ECO:0000313" key="3">
    <source>
        <dbReference type="Proteomes" id="UP001314263"/>
    </source>
</evidence>
<dbReference type="EMBL" id="CAUYUE010000016">
    <property type="protein sequence ID" value="CAK0787046.1"/>
    <property type="molecule type" value="Genomic_DNA"/>
</dbReference>
<dbReference type="Proteomes" id="UP001314263">
    <property type="component" value="Unassembled WGS sequence"/>
</dbReference>
<feature type="region of interest" description="Disordered" evidence="1">
    <location>
        <begin position="193"/>
        <end position="225"/>
    </location>
</feature>
<protein>
    <submittedName>
        <fullName evidence="2">Uncharacterized protein</fullName>
    </submittedName>
</protein>
<feature type="region of interest" description="Disordered" evidence="1">
    <location>
        <begin position="244"/>
        <end position="284"/>
    </location>
</feature>